<feature type="transmembrane region" description="Helical" evidence="5">
    <location>
        <begin position="12"/>
        <end position="32"/>
    </location>
</feature>
<feature type="domain" description="RDD" evidence="6">
    <location>
        <begin position="17"/>
        <end position="87"/>
    </location>
</feature>
<dbReference type="InterPro" id="IPR010432">
    <property type="entry name" value="RDD"/>
</dbReference>
<dbReference type="Pfam" id="PF06271">
    <property type="entry name" value="RDD"/>
    <property type="match status" value="1"/>
</dbReference>
<comment type="subcellular location">
    <subcellularLocation>
        <location evidence="1">Membrane</location>
        <topology evidence="1">Multi-pass membrane protein</topology>
    </subcellularLocation>
</comment>
<keyword evidence="3 5" id="KW-1133">Transmembrane helix</keyword>
<accession>A0A1M7R8G8</accession>
<sequence>MVAGLFTYPDPPGGWSTLVFLVAYTLFIGLFGESPGMRLLGIRCLGVADSRPIGLFRGLLRTLLIIVLIPALLTTADGRRYHDKIAGSIVLRNAPTA</sequence>
<dbReference type="GO" id="GO:0016020">
    <property type="term" value="C:membrane"/>
    <property type="evidence" value="ECO:0007669"/>
    <property type="project" value="UniProtKB-SubCell"/>
</dbReference>
<dbReference type="AlphaFoldDB" id="A0A1M7R8G8"/>
<evidence type="ECO:0000259" key="6">
    <source>
        <dbReference type="Pfam" id="PF06271"/>
    </source>
</evidence>
<protein>
    <submittedName>
        <fullName evidence="7">RDD family protein</fullName>
    </submittedName>
</protein>
<dbReference type="STRING" id="134849.SAMN05443668_108197"/>
<evidence type="ECO:0000256" key="2">
    <source>
        <dbReference type="ARBA" id="ARBA00022692"/>
    </source>
</evidence>
<dbReference type="Proteomes" id="UP000184440">
    <property type="component" value="Unassembled WGS sequence"/>
</dbReference>
<feature type="transmembrane region" description="Helical" evidence="5">
    <location>
        <begin position="53"/>
        <end position="73"/>
    </location>
</feature>
<evidence type="ECO:0000313" key="7">
    <source>
        <dbReference type="EMBL" id="SHN42399.1"/>
    </source>
</evidence>
<proteinExistence type="predicted"/>
<reference evidence="7 8" key="1">
    <citation type="submission" date="2016-11" db="EMBL/GenBank/DDBJ databases">
        <authorList>
            <person name="Jaros S."/>
            <person name="Januszkiewicz K."/>
            <person name="Wedrychowicz H."/>
        </authorList>
    </citation>
    <scope>NUCLEOTIDE SEQUENCE [LARGE SCALE GENOMIC DNA]</scope>
    <source>
        <strain evidence="7 8">DSM 46144</strain>
    </source>
</reference>
<keyword evidence="2 5" id="KW-0812">Transmembrane</keyword>
<name>A0A1M7R8G8_9ACTN</name>
<gene>
    <name evidence="7" type="ORF">SAMN05443668_108197</name>
</gene>
<dbReference type="EMBL" id="FRCS01000008">
    <property type="protein sequence ID" value="SHN42399.1"/>
    <property type="molecule type" value="Genomic_DNA"/>
</dbReference>
<keyword evidence="4 5" id="KW-0472">Membrane</keyword>
<evidence type="ECO:0000256" key="3">
    <source>
        <dbReference type="ARBA" id="ARBA00022989"/>
    </source>
</evidence>
<evidence type="ECO:0000256" key="4">
    <source>
        <dbReference type="ARBA" id="ARBA00023136"/>
    </source>
</evidence>
<organism evidence="7 8">
    <name type="scientific">Cryptosporangium aurantiacum</name>
    <dbReference type="NCBI Taxonomy" id="134849"/>
    <lineage>
        <taxon>Bacteria</taxon>
        <taxon>Bacillati</taxon>
        <taxon>Actinomycetota</taxon>
        <taxon>Actinomycetes</taxon>
        <taxon>Cryptosporangiales</taxon>
        <taxon>Cryptosporangiaceae</taxon>
        <taxon>Cryptosporangium</taxon>
    </lineage>
</organism>
<evidence type="ECO:0000256" key="1">
    <source>
        <dbReference type="ARBA" id="ARBA00004141"/>
    </source>
</evidence>
<keyword evidence="8" id="KW-1185">Reference proteome</keyword>
<evidence type="ECO:0000256" key="5">
    <source>
        <dbReference type="SAM" id="Phobius"/>
    </source>
</evidence>
<evidence type="ECO:0000313" key="8">
    <source>
        <dbReference type="Proteomes" id="UP000184440"/>
    </source>
</evidence>